<name>A0A9N9J5Z9_9GLOM</name>
<accession>A0A9N9J5Z9</accession>
<protein>
    <submittedName>
        <fullName evidence="1">7944_t:CDS:1</fullName>
    </submittedName>
</protein>
<gene>
    <name evidence="1" type="ORF">ALEPTO_LOCUS13768</name>
</gene>
<keyword evidence="2" id="KW-1185">Reference proteome</keyword>
<feature type="non-terminal residue" evidence="1">
    <location>
        <position position="40"/>
    </location>
</feature>
<comment type="caution">
    <text evidence="1">The sequence shown here is derived from an EMBL/GenBank/DDBJ whole genome shotgun (WGS) entry which is preliminary data.</text>
</comment>
<dbReference type="EMBL" id="CAJVPS010047827">
    <property type="protein sequence ID" value="CAG8763630.1"/>
    <property type="molecule type" value="Genomic_DNA"/>
</dbReference>
<feature type="non-terminal residue" evidence="1">
    <location>
        <position position="1"/>
    </location>
</feature>
<organism evidence="1 2">
    <name type="scientific">Ambispora leptoticha</name>
    <dbReference type="NCBI Taxonomy" id="144679"/>
    <lineage>
        <taxon>Eukaryota</taxon>
        <taxon>Fungi</taxon>
        <taxon>Fungi incertae sedis</taxon>
        <taxon>Mucoromycota</taxon>
        <taxon>Glomeromycotina</taxon>
        <taxon>Glomeromycetes</taxon>
        <taxon>Archaeosporales</taxon>
        <taxon>Ambisporaceae</taxon>
        <taxon>Ambispora</taxon>
    </lineage>
</organism>
<dbReference type="Proteomes" id="UP000789508">
    <property type="component" value="Unassembled WGS sequence"/>
</dbReference>
<evidence type="ECO:0000313" key="1">
    <source>
        <dbReference type="EMBL" id="CAG8763630.1"/>
    </source>
</evidence>
<dbReference type="AlphaFoldDB" id="A0A9N9J5Z9"/>
<evidence type="ECO:0000313" key="2">
    <source>
        <dbReference type="Proteomes" id="UP000789508"/>
    </source>
</evidence>
<sequence length="40" mass="4457">EPQESKVITRKLGGLTEKPAWCFYKCSLLSGVQEVCELSV</sequence>
<proteinExistence type="predicted"/>
<reference evidence="1" key="1">
    <citation type="submission" date="2021-06" db="EMBL/GenBank/DDBJ databases">
        <authorList>
            <person name="Kallberg Y."/>
            <person name="Tangrot J."/>
            <person name="Rosling A."/>
        </authorList>
    </citation>
    <scope>NUCLEOTIDE SEQUENCE</scope>
    <source>
        <strain evidence="1">FL130A</strain>
    </source>
</reference>